<dbReference type="EMBL" id="JABSNP010000001">
    <property type="protein sequence ID" value="NRT17307.1"/>
    <property type="molecule type" value="Genomic_DNA"/>
</dbReference>
<name>A0ABX2FJM5_9BACT</name>
<comment type="caution">
    <text evidence="2">The sequence shown here is derived from an EMBL/GenBank/DDBJ whole genome shotgun (WGS) entry which is preliminary data.</text>
</comment>
<protein>
    <recommendedName>
        <fullName evidence="4">Type II toxin-antitoxin system RelE/ParE family toxin</fullName>
    </recommendedName>
</protein>
<proteinExistence type="predicted"/>
<gene>
    <name evidence="2" type="ORF">HNP98_000110</name>
</gene>
<evidence type="ECO:0000313" key="3">
    <source>
        <dbReference type="Proteomes" id="UP000779507"/>
    </source>
</evidence>
<evidence type="ECO:0000313" key="2">
    <source>
        <dbReference type="EMBL" id="NRT17307.1"/>
    </source>
</evidence>
<reference evidence="2 3" key="1">
    <citation type="submission" date="2020-05" db="EMBL/GenBank/DDBJ databases">
        <title>Genomic Encyclopedia of Type Strains, Phase IV (KMG-V): Genome sequencing to study the core and pangenomes of soil and plant-associated prokaryotes.</title>
        <authorList>
            <person name="Whitman W."/>
        </authorList>
    </citation>
    <scope>NUCLEOTIDE SEQUENCE [LARGE SCALE GENOMIC DNA]</scope>
    <source>
        <strain evidence="2 3">9A</strain>
    </source>
</reference>
<organism evidence="2 3">
    <name type="scientific">Hymenobacter caeli</name>
    <dbReference type="NCBI Taxonomy" id="2735894"/>
    <lineage>
        <taxon>Bacteria</taxon>
        <taxon>Pseudomonadati</taxon>
        <taxon>Bacteroidota</taxon>
        <taxon>Cytophagia</taxon>
        <taxon>Cytophagales</taxon>
        <taxon>Hymenobacteraceae</taxon>
        <taxon>Hymenobacter</taxon>
    </lineage>
</organism>
<keyword evidence="3" id="KW-1185">Reference proteome</keyword>
<evidence type="ECO:0000256" key="1">
    <source>
        <dbReference type="SAM" id="Coils"/>
    </source>
</evidence>
<dbReference type="RefSeq" id="WP_317171006.1">
    <property type="nucleotide sequence ID" value="NZ_JABSNP010000001.1"/>
</dbReference>
<keyword evidence="1" id="KW-0175">Coiled coil</keyword>
<dbReference type="Proteomes" id="UP000779507">
    <property type="component" value="Unassembled WGS sequence"/>
</dbReference>
<evidence type="ECO:0008006" key="4">
    <source>
        <dbReference type="Google" id="ProtNLM"/>
    </source>
</evidence>
<sequence length="87" mass="9725">MSHSVETIASFRRELKRLLKKYPSLRQEIDNLLEVLETDPTQGTSLGHGCYKIRLRIASKSKGKSGGPGNYLRCIRGGRSLPAVDLR</sequence>
<feature type="coiled-coil region" evidence="1">
    <location>
        <begin position="8"/>
        <end position="35"/>
    </location>
</feature>
<accession>A0ABX2FJM5</accession>